<gene>
    <name evidence="1" type="ORF">C4B59_04570</name>
</gene>
<comment type="caution">
    <text evidence="1">The sequence shown here is derived from an EMBL/GenBank/DDBJ whole genome shotgun (WGS) entry which is preliminary data.</text>
</comment>
<dbReference type="Proteomes" id="UP000248329">
    <property type="component" value="Unassembled WGS sequence"/>
</dbReference>
<protein>
    <submittedName>
        <fullName evidence="1">Uncharacterized protein</fullName>
    </submittedName>
</protein>
<dbReference type="EMBL" id="PQXF01000006">
    <property type="protein sequence ID" value="PXF61231.1"/>
    <property type="molecule type" value="Genomic_DNA"/>
</dbReference>
<evidence type="ECO:0000313" key="1">
    <source>
        <dbReference type="EMBL" id="PXF61231.1"/>
    </source>
</evidence>
<accession>A0AC61L3W2</accession>
<name>A0AC61L3W2_9EURY</name>
<evidence type="ECO:0000313" key="2">
    <source>
        <dbReference type="Proteomes" id="UP000248329"/>
    </source>
</evidence>
<sequence length="79" mass="8804">MKPDETNTWGKNNNMDETPEDFEKLDAAVLAESKKSPVQTVLICPQCGSRNVTYWLGLKAGVQYQCKDCGYVGAFVIEE</sequence>
<reference evidence="1" key="1">
    <citation type="submission" date="2018-01" db="EMBL/GenBank/DDBJ databases">
        <authorList>
            <person name="Krukenberg V."/>
        </authorList>
    </citation>
    <scope>NUCLEOTIDE SEQUENCE</scope>
    <source>
        <strain evidence="1">E20ANME2</strain>
    </source>
</reference>
<proteinExistence type="predicted"/>
<organism evidence="1 2">
    <name type="scientific">Candidatus Methanogaster sp</name>
    <dbReference type="NCBI Taxonomy" id="3386292"/>
    <lineage>
        <taxon>Archaea</taxon>
        <taxon>Methanobacteriati</taxon>
        <taxon>Methanobacteriota</taxon>
        <taxon>Stenosarchaea group</taxon>
        <taxon>Methanomicrobia</taxon>
        <taxon>Methanosarcinales</taxon>
        <taxon>ANME-2 cluster</taxon>
        <taxon>Candidatus Methanogasteraceae</taxon>
        <taxon>Candidatus Methanogaster</taxon>
    </lineage>
</organism>